<dbReference type="EMBL" id="MPRL01000018">
    <property type="protein sequence ID" value="OOZ40778.1"/>
    <property type="molecule type" value="Genomic_DNA"/>
</dbReference>
<feature type="transmembrane region" description="Helical" evidence="1">
    <location>
        <begin position="49"/>
        <end position="69"/>
    </location>
</feature>
<dbReference type="OrthoDB" id="9781988at2"/>
<keyword evidence="3" id="KW-1185">Reference proteome</keyword>
<evidence type="ECO:0000313" key="3">
    <source>
        <dbReference type="Proteomes" id="UP000191110"/>
    </source>
</evidence>
<proteinExistence type="predicted"/>
<reference evidence="2 3" key="1">
    <citation type="submission" date="2016-11" db="EMBL/GenBank/DDBJ databases">
        <title>Mixed transmission modes and dynamic genome evolution in an obligate animal-bacterial symbiosis.</title>
        <authorList>
            <person name="Russell S.L."/>
            <person name="Corbett-Detig R.B."/>
            <person name="Cavanaugh C.M."/>
        </authorList>
    </citation>
    <scope>NUCLEOTIDE SEQUENCE [LARGE SCALE GENOMIC DNA]</scope>
    <source>
        <strain evidence="2">Sveles-Q1</strain>
    </source>
</reference>
<comment type="caution">
    <text evidence="2">The sequence shown here is derived from an EMBL/GenBank/DDBJ whole genome shotgun (WGS) entry which is preliminary data.</text>
</comment>
<evidence type="ECO:0008006" key="4">
    <source>
        <dbReference type="Google" id="ProtNLM"/>
    </source>
</evidence>
<dbReference type="AlphaFoldDB" id="A0A1T2L6P2"/>
<sequence>MANELAEGVEVDVPGPALKGPADCENCMATSVERLTGIFEASAHRWEVIVYPALIAFVILAGYGFYLIYSLTRDVQTVAANMNAISNNMKVVTVHMQAVSDNMHEIRGTIDRQANSMDDVVTHMSQMNHTMRLMTGSVDLMRRDIGSMNYNVSKPMNFMNNFVPW</sequence>
<keyword evidence="1" id="KW-1133">Transmembrane helix</keyword>
<accession>A0A1T2L6P2</accession>
<organism evidence="2 3">
    <name type="scientific">Solemya pervernicosa gill symbiont</name>
    <dbReference type="NCBI Taxonomy" id="642797"/>
    <lineage>
        <taxon>Bacteria</taxon>
        <taxon>Pseudomonadati</taxon>
        <taxon>Pseudomonadota</taxon>
        <taxon>Gammaproteobacteria</taxon>
        <taxon>sulfur-oxidizing symbionts</taxon>
    </lineage>
</organism>
<dbReference type="RefSeq" id="WP_078483289.1">
    <property type="nucleotide sequence ID" value="NZ_MPRL01000018.1"/>
</dbReference>
<dbReference type="SUPFAM" id="SSF58104">
    <property type="entry name" value="Methyl-accepting chemotaxis protein (MCP) signaling domain"/>
    <property type="match status" value="1"/>
</dbReference>
<dbReference type="Proteomes" id="UP000191110">
    <property type="component" value="Unassembled WGS sequence"/>
</dbReference>
<name>A0A1T2L6P2_9GAMM</name>
<keyword evidence="1" id="KW-0472">Membrane</keyword>
<evidence type="ECO:0000256" key="1">
    <source>
        <dbReference type="SAM" id="Phobius"/>
    </source>
</evidence>
<evidence type="ECO:0000313" key="2">
    <source>
        <dbReference type="EMBL" id="OOZ40778.1"/>
    </source>
</evidence>
<keyword evidence="1" id="KW-0812">Transmembrane</keyword>
<protein>
    <recommendedName>
        <fullName evidence="4">DUF948 domain-containing protein</fullName>
    </recommendedName>
</protein>
<gene>
    <name evidence="2" type="ORF">BOW53_06580</name>
</gene>
<dbReference type="Gene3D" id="1.10.287.950">
    <property type="entry name" value="Methyl-accepting chemotaxis protein"/>
    <property type="match status" value="1"/>
</dbReference>